<dbReference type="InterPro" id="IPR007936">
    <property type="entry name" value="VapE-like_dom"/>
</dbReference>
<organism evidence="2 3">
    <name type="scientific">Aliidongia dinghuensis</name>
    <dbReference type="NCBI Taxonomy" id="1867774"/>
    <lineage>
        <taxon>Bacteria</taxon>
        <taxon>Pseudomonadati</taxon>
        <taxon>Pseudomonadota</taxon>
        <taxon>Alphaproteobacteria</taxon>
        <taxon>Rhodospirillales</taxon>
        <taxon>Dongiaceae</taxon>
        <taxon>Aliidongia</taxon>
    </lineage>
</organism>
<accession>A0A8J2YXK5</accession>
<dbReference type="PANTHER" id="PTHR34985">
    <property type="entry name" value="SLR0554 PROTEIN"/>
    <property type="match status" value="1"/>
</dbReference>
<comment type="caution">
    <text evidence="2">The sequence shown here is derived from an EMBL/GenBank/DDBJ whole genome shotgun (WGS) entry which is preliminary data.</text>
</comment>
<reference evidence="2" key="1">
    <citation type="journal article" date="2014" name="Int. J. Syst. Evol. Microbiol.">
        <title>Complete genome sequence of Corynebacterium casei LMG S-19264T (=DSM 44701T), isolated from a smear-ripened cheese.</title>
        <authorList>
            <consortium name="US DOE Joint Genome Institute (JGI-PGF)"/>
            <person name="Walter F."/>
            <person name="Albersmeier A."/>
            <person name="Kalinowski J."/>
            <person name="Ruckert C."/>
        </authorList>
    </citation>
    <scope>NUCLEOTIDE SEQUENCE</scope>
    <source>
        <strain evidence="2">CGMCC 1.15725</strain>
    </source>
</reference>
<sequence>MSHVTSPPGTLHFDFNEAQKQGDFAAEYNLDDIRDALRATAMSWVPDLFPNGRRVEDEWVLGGIDGRAAAKDGSCKINLRGRFAGSWREWDDDTRGGPIDTVRQGTGLDGRELYAKCAELAGSRGPEPQRHARGYRAAGPVDRTNDIAFVLQGAISAAGTLIETAYFPSRGLPWSPCDDLLFSPDVAHFGANRGFPVMIARLRNARGELPCVHNAIIALRHAPEWAGVLWLNEMSQRVTVRRPLPWSGGVGEEMRWADHLDVLTASWLQTHGIMAPTTMAGDAVRTVARECRYHPVRDYLDGLAWDGLPRLDTWLIDRCGADDTPYTRSIAAAWMISAVARAMRPGCKADCALILEGPQGLKKSTVAKVLGGDWFTDNIGKMGERDSIMRAMPFWIVEIAELDGMNRAEVDTVKAFLSCTEDNFRPPYGRETVDNKRQFVFIGTVNPNGNGYIKDDTGGRRFWPVLCRAVTDDGKVDVDGLMADRDQLWAEATARFKAGEPWWLTGDAEAVATEQQSLRQDDDEWLSLVGKFVEWRDEVTSLEVLTDGLKLTPDKMGRAEQMRVARCLKRLGFDKQKKRLSSSQTQWVYVRSASR</sequence>
<protein>
    <recommendedName>
        <fullName evidence="1">Virulence-associated protein E-like domain-containing protein</fullName>
    </recommendedName>
</protein>
<gene>
    <name evidence="2" type="ORF">GCM10011611_38920</name>
</gene>
<evidence type="ECO:0000313" key="3">
    <source>
        <dbReference type="Proteomes" id="UP000646365"/>
    </source>
</evidence>
<name>A0A8J2YXK5_9PROT</name>
<evidence type="ECO:0000259" key="1">
    <source>
        <dbReference type="Pfam" id="PF05272"/>
    </source>
</evidence>
<dbReference type="PANTHER" id="PTHR34985:SF1">
    <property type="entry name" value="SLR0554 PROTEIN"/>
    <property type="match status" value="1"/>
</dbReference>
<dbReference type="InterPro" id="IPR027417">
    <property type="entry name" value="P-loop_NTPase"/>
</dbReference>
<dbReference type="SUPFAM" id="SSF52540">
    <property type="entry name" value="P-loop containing nucleoside triphosphate hydrolases"/>
    <property type="match status" value="1"/>
</dbReference>
<proteinExistence type="predicted"/>
<dbReference type="Proteomes" id="UP000646365">
    <property type="component" value="Unassembled WGS sequence"/>
</dbReference>
<dbReference type="Pfam" id="PF05272">
    <property type="entry name" value="VapE-like_dom"/>
    <property type="match status" value="1"/>
</dbReference>
<feature type="domain" description="Virulence-associated protein E-like" evidence="1">
    <location>
        <begin position="300"/>
        <end position="519"/>
    </location>
</feature>
<dbReference type="RefSeq" id="WP_189048811.1">
    <property type="nucleotide sequence ID" value="NZ_BMJQ01000010.1"/>
</dbReference>
<dbReference type="EMBL" id="BMJQ01000010">
    <property type="protein sequence ID" value="GGF29063.1"/>
    <property type="molecule type" value="Genomic_DNA"/>
</dbReference>
<keyword evidence="3" id="KW-1185">Reference proteome</keyword>
<dbReference type="AlphaFoldDB" id="A0A8J2YXK5"/>
<evidence type="ECO:0000313" key="2">
    <source>
        <dbReference type="EMBL" id="GGF29063.1"/>
    </source>
</evidence>
<reference evidence="2" key="2">
    <citation type="submission" date="2020-09" db="EMBL/GenBank/DDBJ databases">
        <authorList>
            <person name="Sun Q."/>
            <person name="Zhou Y."/>
        </authorList>
    </citation>
    <scope>NUCLEOTIDE SEQUENCE</scope>
    <source>
        <strain evidence="2">CGMCC 1.15725</strain>
    </source>
</reference>